<evidence type="ECO:0000256" key="2">
    <source>
        <dbReference type="PROSITE-ProRule" id="PRU01161"/>
    </source>
</evidence>
<accession>A0A7W9X4Z3</accession>
<evidence type="ECO:0000313" key="4">
    <source>
        <dbReference type="EMBL" id="MBB6136583.1"/>
    </source>
</evidence>
<evidence type="ECO:0000256" key="1">
    <source>
        <dbReference type="ARBA" id="ARBA00023098"/>
    </source>
</evidence>
<sequence length="346" mass="37544">METREQYARCLVLAGGGFRFAYYLGVHAAAEDCGRRPDLLLGTCGGAIAAAVIAGLPDAPARLDWIASTPMHRFLRAIRPGVNAALPQVLGGAAWRWITGTAAPRVPDLFDDYLFELPEVLPLPQARLPAAPALAIVGGRLLFGPEDVGARRGSRTLFEEVVFGPQRVASLLAGHAAPAADPRWSSGAIAPHLQTDTTMPVDDAVRISVADMFYFPSHVSAGRRYTGGVIDLFPIELAQALAREVIMERKSPFNPWLALPALRAVLGLDGAARLQHVHAQQAAAWVDTRDVGRDLRAHGIGKRIDWRANRIGLDVPESHDAYVAQVRMQWDYGYRKGMAALEKTQQ</sequence>
<comment type="caution">
    <text evidence="2">Lacks conserved residue(s) required for the propagation of feature annotation.</text>
</comment>
<comment type="caution">
    <text evidence="4">The sequence shown here is derived from an EMBL/GenBank/DDBJ whole genome shotgun (WGS) entry which is preliminary data.</text>
</comment>
<dbReference type="EMBL" id="JACHBX010000008">
    <property type="protein sequence ID" value="MBB6136583.1"/>
    <property type="molecule type" value="Genomic_DNA"/>
</dbReference>
<protein>
    <submittedName>
        <fullName evidence="4">Putative acylesterase/phospholipase RssA</fullName>
    </submittedName>
</protein>
<dbReference type="Proteomes" id="UP000540787">
    <property type="component" value="Unassembled WGS sequence"/>
</dbReference>
<dbReference type="InterPro" id="IPR002641">
    <property type="entry name" value="PNPLA_dom"/>
</dbReference>
<keyword evidence="5" id="KW-1185">Reference proteome</keyword>
<proteinExistence type="predicted"/>
<keyword evidence="1" id="KW-0443">Lipid metabolism</keyword>
<feature type="domain" description="PNPLA" evidence="3">
    <location>
        <begin position="11"/>
        <end position="239"/>
    </location>
</feature>
<dbReference type="Gene3D" id="3.40.1090.10">
    <property type="entry name" value="Cytosolic phospholipase A2 catalytic domain"/>
    <property type="match status" value="1"/>
</dbReference>
<dbReference type="Pfam" id="PF01734">
    <property type="entry name" value="Patatin"/>
    <property type="match status" value="1"/>
</dbReference>
<reference evidence="4 5" key="1">
    <citation type="submission" date="2020-08" db="EMBL/GenBank/DDBJ databases">
        <title>The Agave Microbiome: Exploring the role of microbial communities in plant adaptations to desert environments.</title>
        <authorList>
            <person name="Partida-Martinez L.P."/>
        </authorList>
    </citation>
    <scope>NUCLEOTIDE SEQUENCE [LARGE SCALE GENOMIC DNA]</scope>
    <source>
        <strain evidence="4 5">AT3.2</strain>
    </source>
</reference>
<dbReference type="PROSITE" id="PS51635">
    <property type="entry name" value="PNPLA"/>
    <property type="match status" value="1"/>
</dbReference>
<evidence type="ECO:0000259" key="3">
    <source>
        <dbReference type="PROSITE" id="PS51635"/>
    </source>
</evidence>
<dbReference type="InterPro" id="IPR016035">
    <property type="entry name" value="Acyl_Trfase/lysoPLipase"/>
</dbReference>
<dbReference type="SUPFAM" id="SSF52151">
    <property type="entry name" value="FabD/lysophospholipase-like"/>
    <property type="match status" value="1"/>
</dbReference>
<organism evidence="4 5">
    <name type="scientific">Massilia aurea</name>
    <dbReference type="NCBI Taxonomy" id="373040"/>
    <lineage>
        <taxon>Bacteria</taxon>
        <taxon>Pseudomonadati</taxon>
        <taxon>Pseudomonadota</taxon>
        <taxon>Betaproteobacteria</taxon>
        <taxon>Burkholderiales</taxon>
        <taxon>Oxalobacteraceae</taxon>
        <taxon>Telluria group</taxon>
        <taxon>Massilia</taxon>
    </lineage>
</organism>
<name>A0A7W9X4Z3_9BURK</name>
<dbReference type="GO" id="GO:0006629">
    <property type="term" value="P:lipid metabolic process"/>
    <property type="evidence" value="ECO:0007669"/>
    <property type="project" value="UniProtKB-KW"/>
</dbReference>
<evidence type="ECO:0000313" key="5">
    <source>
        <dbReference type="Proteomes" id="UP000540787"/>
    </source>
</evidence>
<gene>
    <name evidence="4" type="ORF">HD842_004775</name>
</gene>
<dbReference type="AlphaFoldDB" id="A0A7W9X4Z3"/>
<dbReference type="RefSeq" id="WP_183558714.1">
    <property type="nucleotide sequence ID" value="NZ_JACHBX010000008.1"/>
</dbReference>